<dbReference type="InterPro" id="IPR011009">
    <property type="entry name" value="Kinase-like_dom_sf"/>
</dbReference>
<evidence type="ECO:0000259" key="1">
    <source>
        <dbReference type="Pfam" id="PF01636"/>
    </source>
</evidence>
<protein>
    <submittedName>
        <fullName evidence="2">Kinase-like protein</fullName>
    </submittedName>
</protein>
<dbReference type="PANTHER" id="PTHR21310">
    <property type="entry name" value="AMINOGLYCOSIDE PHOSPHOTRANSFERASE-RELATED-RELATED"/>
    <property type="match status" value="1"/>
</dbReference>
<dbReference type="PANTHER" id="PTHR21310:SF55">
    <property type="entry name" value="AMINOGLYCOSIDE PHOSPHOTRANSFERASE DOMAIN-CONTAINING PROTEIN"/>
    <property type="match status" value="1"/>
</dbReference>
<dbReference type="Pfam" id="PF01636">
    <property type="entry name" value="APH"/>
    <property type="match status" value="1"/>
</dbReference>
<accession>A0ABR1VHZ4</accession>
<dbReference type="Gene3D" id="3.90.1200.10">
    <property type="match status" value="1"/>
</dbReference>
<feature type="domain" description="Aminoglycoside phosphotransferase" evidence="1">
    <location>
        <begin position="73"/>
        <end position="275"/>
    </location>
</feature>
<dbReference type="CDD" id="cd05120">
    <property type="entry name" value="APH_ChoK_like"/>
    <property type="match status" value="1"/>
</dbReference>
<organism evidence="2 3">
    <name type="scientific">Apiospora hydei</name>
    <dbReference type="NCBI Taxonomy" id="1337664"/>
    <lineage>
        <taxon>Eukaryota</taxon>
        <taxon>Fungi</taxon>
        <taxon>Dikarya</taxon>
        <taxon>Ascomycota</taxon>
        <taxon>Pezizomycotina</taxon>
        <taxon>Sordariomycetes</taxon>
        <taxon>Xylariomycetidae</taxon>
        <taxon>Amphisphaeriales</taxon>
        <taxon>Apiosporaceae</taxon>
        <taxon>Apiospora</taxon>
    </lineage>
</organism>
<dbReference type="EMBL" id="JAQQWN010000008">
    <property type="protein sequence ID" value="KAK8070767.1"/>
    <property type="molecule type" value="Genomic_DNA"/>
</dbReference>
<gene>
    <name evidence="2" type="ORF">PG997_010970</name>
</gene>
<reference evidence="2 3" key="1">
    <citation type="submission" date="2023-01" db="EMBL/GenBank/DDBJ databases">
        <title>Analysis of 21 Apiospora genomes using comparative genomics revels a genus with tremendous synthesis potential of carbohydrate active enzymes and secondary metabolites.</title>
        <authorList>
            <person name="Sorensen T."/>
        </authorList>
    </citation>
    <scope>NUCLEOTIDE SEQUENCE [LARGE SCALE GENOMIC DNA]</scope>
    <source>
        <strain evidence="2 3">CBS 114990</strain>
    </source>
</reference>
<name>A0ABR1VHZ4_9PEZI</name>
<sequence length="296" mass="33765">MAPPDSSPWDALKGWHNGTETLAINNTRVRRLLTRAAVRLTTLFLPTSRCRDGPCVYISKHLLVKTGPLVHLQEAATMNFVAENTSGVPVPKVHCAFLHEDHAYIIMERIQGDRLSSDPAALTKILEQLRRIMQELRSLQPPGDAGVQSCTGGSLYDARNTRAFPRMGPFQTVHAFNVWLRDSLEPSEKKPENWHEEEQDWEDIREMAGLQDGPWPAPVFTHGDLNPSNIFVRGDEVVGIIDWETAGWYPVYWEYTSAWTVSIDNEDWQGTIDQFLEPHPAALKMERTRQRWWGEI</sequence>
<dbReference type="SUPFAM" id="SSF56112">
    <property type="entry name" value="Protein kinase-like (PK-like)"/>
    <property type="match status" value="1"/>
</dbReference>
<evidence type="ECO:0000313" key="3">
    <source>
        <dbReference type="Proteomes" id="UP001433268"/>
    </source>
</evidence>
<proteinExistence type="predicted"/>
<comment type="caution">
    <text evidence="2">The sequence shown here is derived from an EMBL/GenBank/DDBJ whole genome shotgun (WGS) entry which is preliminary data.</text>
</comment>
<dbReference type="Proteomes" id="UP001433268">
    <property type="component" value="Unassembled WGS sequence"/>
</dbReference>
<dbReference type="InterPro" id="IPR002575">
    <property type="entry name" value="Aminoglycoside_PTrfase"/>
</dbReference>
<dbReference type="GeneID" id="92048345"/>
<keyword evidence="3" id="KW-1185">Reference proteome</keyword>
<dbReference type="RefSeq" id="XP_066664575.1">
    <property type="nucleotide sequence ID" value="XM_066815285.1"/>
</dbReference>
<evidence type="ECO:0000313" key="2">
    <source>
        <dbReference type="EMBL" id="KAK8070767.1"/>
    </source>
</evidence>
<dbReference type="InterPro" id="IPR051678">
    <property type="entry name" value="AGP_Transferase"/>
</dbReference>